<dbReference type="Gene3D" id="1.10.3210.10">
    <property type="entry name" value="Hypothetical protein af1432"/>
    <property type="match status" value="1"/>
</dbReference>
<dbReference type="GO" id="GO:0003676">
    <property type="term" value="F:nucleic acid binding"/>
    <property type="evidence" value="ECO:0007669"/>
    <property type="project" value="InterPro"/>
</dbReference>
<accession>A0A9D2H929</accession>
<comment type="caution">
    <text evidence="3">The sequence shown here is derived from an EMBL/GenBank/DDBJ whole genome shotgun (WGS) entry which is preliminary data.</text>
</comment>
<dbReference type="InterPro" id="IPR050798">
    <property type="entry name" value="YhaM_exoribonuc/phosphodiest"/>
</dbReference>
<organism evidence="3 4">
    <name type="scientific">Candidatus Mediterraneibacter pullicola</name>
    <dbReference type="NCBI Taxonomy" id="2838682"/>
    <lineage>
        <taxon>Bacteria</taxon>
        <taxon>Bacillati</taxon>
        <taxon>Bacillota</taxon>
        <taxon>Clostridia</taxon>
        <taxon>Lachnospirales</taxon>
        <taxon>Lachnospiraceae</taxon>
        <taxon>Mediterraneibacter</taxon>
    </lineage>
</organism>
<evidence type="ECO:0000313" key="4">
    <source>
        <dbReference type="Proteomes" id="UP000824223"/>
    </source>
</evidence>
<dbReference type="CDD" id="cd04492">
    <property type="entry name" value="YhaM_OBF_like"/>
    <property type="match status" value="1"/>
</dbReference>
<dbReference type="NCBIfam" id="TIGR00277">
    <property type="entry name" value="HDIG"/>
    <property type="match status" value="1"/>
</dbReference>
<dbReference type="SMART" id="SM00471">
    <property type="entry name" value="HDc"/>
    <property type="match status" value="1"/>
</dbReference>
<dbReference type="Pfam" id="PF01336">
    <property type="entry name" value="tRNA_anti-codon"/>
    <property type="match status" value="1"/>
</dbReference>
<dbReference type="Proteomes" id="UP000824223">
    <property type="component" value="Unassembled WGS sequence"/>
</dbReference>
<name>A0A9D2H929_9FIRM</name>
<gene>
    <name evidence="3" type="ORF">H9798_00090</name>
</gene>
<dbReference type="InterPro" id="IPR012340">
    <property type="entry name" value="NA-bd_OB-fold"/>
</dbReference>
<evidence type="ECO:0000259" key="2">
    <source>
        <dbReference type="PROSITE" id="PS51831"/>
    </source>
</evidence>
<dbReference type="SUPFAM" id="SSF109604">
    <property type="entry name" value="HD-domain/PDEase-like"/>
    <property type="match status" value="1"/>
</dbReference>
<proteinExistence type="predicted"/>
<dbReference type="InterPro" id="IPR006675">
    <property type="entry name" value="HDIG_dom"/>
</dbReference>
<dbReference type="InterPro" id="IPR004365">
    <property type="entry name" value="NA-bd_OB_tRNA"/>
</dbReference>
<dbReference type="InterPro" id="IPR006674">
    <property type="entry name" value="HD_domain"/>
</dbReference>
<evidence type="ECO:0000313" key="3">
    <source>
        <dbReference type="EMBL" id="HJA05540.1"/>
    </source>
</evidence>
<reference evidence="3" key="1">
    <citation type="journal article" date="2021" name="PeerJ">
        <title>Extensive microbial diversity within the chicken gut microbiome revealed by metagenomics and culture.</title>
        <authorList>
            <person name="Gilroy R."/>
            <person name="Ravi A."/>
            <person name="Getino M."/>
            <person name="Pursley I."/>
            <person name="Horton D.L."/>
            <person name="Alikhan N.F."/>
            <person name="Baker D."/>
            <person name="Gharbi K."/>
            <person name="Hall N."/>
            <person name="Watson M."/>
            <person name="Adriaenssens E.M."/>
            <person name="Foster-Nyarko E."/>
            <person name="Jarju S."/>
            <person name="Secka A."/>
            <person name="Antonio M."/>
            <person name="Oren A."/>
            <person name="Chaudhuri R.R."/>
            <person name="La Ragione R."/>
            <person name="Hildebrand F."/>
            <person name="Pallen M.J."/>
        </authorList>
    </citation>
    <scope>NUCLEOTIDE SEQUENCE</scope>
    <source>
        <strain evidence="3">ChiSjej2B20-11307</strain>
    </source>
</reference>
<dbReference type="GO" id="GO:0031125">
    <property type="term" value="P:rRNA 3'-end processing"/>
    <property type="evidence" value="ECO:0007669"/>
    <property type="project" value="TreeGrafter"/>
</dbReference>
<protein>
    <submittedName>
        <fullName evidence="3">HD domain-containing protein</fullName>
    </submittedName>
</protein>
<evidence type="ECO:0000256" key="1">
    <source>
        <dbReference type="ARBA" id="ARBA00022801"/>
    </source>
</evidence>
<dbReference type="Pfam" id="PF01966">
    <property type="entry name" value="HD"/>
    <property type="match status" value="1"/>
</dbReference>
<dbReference type="GO" id="GO:0016787">
    <property type="term" value="F:hydrolase activity"/>
    <property type="evidence" value="ECO:0007669"/>
    <property type="project" value="UniProtKB-KW"/>
</dbReference>
<dbReference type="AlphaFoldDB" id="A0A9D2H929"/>
<feature type="domain" description="HD" evidence="2">
    <location>
        <begin position="161"/>
        <end position="281"/>
    </location>
</feature>
<reference evidence="3" key="2">
    <citation type="submission" date="2021-04" db="EMBL/GenBank/DDBJ databases">
        <authorList>
            <person name="Gilroy R."/>
        </authorList>
    </citation>
    <scope>NUCLEOTIDE SEQUENCE</scope>
    <source>
        <strain evidence="3">ChiSjej2B20-11307</strain>
    </source>
</reference>
<sequence length="314" mass="35548">MRYINGLHEGETIRNVYLCKSKRSAETRNGKPYDNVLLQDKTGILDGKVWDPNSQGIADYDEKDFIEVYGEIISYNGNLQMNIKQIRKVDEGEYEPADYMPTTEKSVDGMYEELTAYIRQISNPYLKQLLEYFFVNDSEFIKRFKGHSAAKTVHHGFAGGLLEHTLSVLHMCEYFARAYSILNRDLLFAAAMCHDIGKTRELSAFPDNDYTDEGQLIGHIVIGVEMLGDALRSIPDFPEKLANELKHCVIAHHGELEYGSPKKPALAEALALNLADNADAKMQTLTEIFKGKTGTDWLGYNKLFESNLRRTSGE</sequence>
<dbReference type="PANTHER" id="PTHR37294">
    <property type="entry name" value="3'-5' EXORIBONUCLEASE YHAM"/>
    <property type="match status" value="1"/>
</dbReference>
<dbReference type="PROSITE" id="PS51831">
    <property type="entry name" value="HD"/>
    <property type="match status" value="1"/>
</dbReference>
<dbReference type="EMBL" id="DXAK01000001">
    <property type="protein sequence ID" value="HJA05540.1"/>
    <property type="molecule type" value="Genomic_DNA"/>
</dbReference>
<dbReference type="PANTHER" id="PTHR37294:SF1">
    <property type="entry name" value="3'-5' EXORIBONUCLEASE YHAM"/>
    <property type="match status" value="1"/>
</dbReference>
<dbReference type="InterPro" id="IPR003607">
    <property type="entry name" value="HD/PDEase_dom"/>
</dbReference>
<dbReference type="Gene3D" id="2.40.50.140">
    <property type="entry name" value="Nucleic acid-binding proteins"/>
    <property type="match status" value="1"/>
</dbReference>
<dbReference type="CDD" id="cd00077">
    <property type="entry name" value="HDc"/>
    <property type="match status" value="1"/>
</dbReference>
<keyword evidence="1" id="KW-0378">Hydrolase</keyword>